<gene>
    <name evidence="1" type="ORF">GO495_30845</name>
</gene>
<comment type="caution">
    <text evidence="1">The sequence shown here is derived from an EMBL/GenBank/DDBJ whole genome shotgun (WGS) entry which is preliminary data.</text>
</comment>
<name>A0A6N8JKX6_9BACT</name>
<proteinExistence type="predicted"/>
<organism evidence="1 2">
    <name type="scientific">Chitinophaga oryziterrae</name>
    <dbReference type="NCBI Taxonomy" id="1031224"/>
    <lineage>
        <taxon>Bacteria</taxon>
        <taxon>Pseudomonadati</taxon>
        <taxon>Bacteroidota</taxon>
        <taxon>Chitinophagia</taxon>
        <taxon>Chitinophagales</taxon>
        <taxon>Chitinophagaceae</taxon>
        <taxon>Chitinophaga</taxon>
    </lineage>
</organism>
<dbReference type="Proteomes" id="UP000468388">
    <property type="component" value="Unassembled WGS sequence"/>
</dbReference>
<dbReference type="OrthoDB" id="8660908at2"/>
<protein>
    <submittedName>
        <fullName evidence="1">Uncharacterized protein</fullName>
    </submittedName>
</protein>
<dbReference type="AlphaFoldDB" id="A0A6N8JKX6"/>
<keyword evidence="2" id="KW-1185">Reference proteome</keyword>
<dbReference type="SUPFAM" id="SSF51126">
    <property type="entry name" value="Pectin lyase-like"/>
    <property type="match status" value="1"/>
</dbReference>
<dbReference type="InterPro" id="IPR011050">
    <property type="entry name" value="Pectin_lyase_fold/virulence"/>
</dbReference>
<evidence type="ECO:0000313" key="1">
    <source>
        <dbReference type="EMBL" id="MVT45026.1"/>
    </source>
</evidence>
<dbReference type="EMBL" id="WRXO01000015">
    <property type="protein sequence ID" value="MVT45026.1"/>
    <property type="molecule type" value="Genomic_DNA"/>
</dbReference>
<dbReference type="InterPro" id="IPR012334">
    <property type="entry name" value="Pectin_lyas_fold"/>
</dbReference>
<evidence type="ECO:0000313" key="2">
    <source>
        <dbReference type="Proteomes" id="UP000468388"/>
    </source>
</evidence>
<dbReference type="RefSeq" id="WP_157303813.1">
    <property type="nucleotide sequence ID" value="NZ_BAAAZB010000018.1"/>
</dbReference>
<accession>A0A6N8JKX6</accession>
<sequence>MKRIFELCPGKLNTIQRAQTSVVAGDTVYIRGGNYTMTESQIAKYTGIWAYVTIGYPFKGAAPDLGCFE</sequence>
<reference evidence="1 2" key="1">
    <citation type="submission" date="2019-12" db="EMBL/GenBank/DDBJ databases">
        <title>The draft genomic sequence of strain Chitinophaga oryziterrae JCM 16595.</title>
        <authorList>
            <person name="Zhang X."/>
        </authorList>
    </citation>
    <scope>NUCLEOTIDE SEQUENCE [LARGE SCALE GENOMIC DNA]</scope>
    <source>
        <strain evidence="1 2">JCM 16595</strain>
    </source>
</reference>
<dbReference type="Gene3D" id="2.160.20.10">
    <property type="entry name" value="Single-stranded right-handed beta-helix, Pectin lyase-like"/>
    <property type="match status" value="1"/>
</dbReference>